<organism evidence="2">
    <name type="scientific">Strongyloides ratti</name>
    <name type="common">Parasitic roundworm</name>
    <dbReference type="NCBI Taxonomy" id="34506"/>
    <lineage>
        <taxon>Eukaryota</taxon>
        <taxon>Metazoa</taxon>
        <taxon>Ecdysozoa</taxon>
        <taxon>Nematoda</taxon>
        <taxon>Chromadorea</taxon>
        <taxon>Rhabditida</taxon>
        <taxon>Tylenchina</taxon>
        <taxon>Panagrolaimomorpha</taxon>
        <taxon>Strongyloidoidea</taxon>
        <taxon>Strongyloididae</taxon>
        <taxon>Strongyloides</taxon>
    </lineage>
</organism>
<evidence type="ECO:0000313" key="5">
    <source>
        <dbReference type="WormBase" id="SRAE_X000108500"/>
    </source>
</evidence>
<feature type="chain" id="PRO_5015030123" evidence="1">
    <location>
        <begin position="21"/>
        <end position="226"/>
    </location>
</feature>
<name>A0A090KTZ9_STRRB</name>
<keyword evidence="1" id="KW-0732">Signal</keyword>
<reference evidence="3" key="1">
    <citation type="submission" date="2014-09" db="EMBL/GenBank/DDBJ databases">
        <authorList>
            <person name="Martin A.A."/>
        </authorList>
    </citation>
    <scope>NUCLEOTIDE SEQUENCE</scope>
    <source>
        <strain evidence="3">ED321</strain>
    </source>
</reference>
<dbReference type="GeneID" id="36384143"/>
<dbReference type="WBParaSite" id="SRAE_X000108500.1">
    <property type="protein sequence ID" value="SRAE_X000108500.1"/>
    <property type="gene ID" value="WBGene00266649"/>
</dbReference>
<dbReference type="EMBL" id="LN609396">
    <property type="protein sequence ID" value="CEF59335.1"/>
    <property type="molecule type" value="Genomic_DNA"/>
</dbReference>
<dbReference type="OrthoDB" id="5867191at2759"/>
<proteinExistence type="predicted"/>
<gene>
    <name evidence="2 4 5" type="ORF">SRAE_X000108500</name>
</gene>
<reference evidence="2" key="2">
    <citation type="submission" date="2014-09" db="EMBL/GenBank/DDBJ databases">
        <authorList>
            <person name="Aslett A.Martin."/>
        </authorList>
    </citation>
    <scope>NUCLEOTIDE SEQUENCE</scope>
    <source>
        <strain evidence="2">ED321 Heterogonic</strain>
    </source>
</reference>
<reference evidence="4" key="3">
    <citation type="submission" date="2020-12" db="UniProtKB">
        <authorList>
            <consortium name="WormBaseParasite"/>
        </authorList>
    </citation>
    <scope>IDENTIFICATION</scope>
</reference>
<dbReference type="WormBase" id="SRAE_X000108500">
    <property type="protein sequence ID" value="SRP06842"/>
    <property type="gene ID" value="WBGene00266649"/>
</dbReference>
<evidence type="ECO:0000313" key="4">
    <source>
        <dbReference type="WBParaSite" id="SRAE_X000108500.1"/>
    </source>
</evidence>
<evidence type="ECO:0000313" key="2">
    <source>
        <dbReference type="EMBL" id="CEF59335.1"/>
    </source>
</evidence>
<accession>A0A090KTZ9</accession>
<dbReference type="RefSeq" id="XP_024498546.1">
    <property type="nucleotide sequence ID" value="XM_024653473.1"/>
</dbReference>
<evidence type="ECO:0000313" key="3">
    <source>
        <dbReference type="Proteomes" id="UP000035682"/>
    </source>
</evidence>
<protein>
    <submittedName>
        <fullName evidence="4">Saposin B domain and Saposin-like domain-containing protein</fullName>
    </submittedName>
</protein>
<evidence type="ECO:0000256" key="1">
    <source>
        <dbReference type="SAM" id="SignalP"/>
    </source>
</evidence>
<dbReference type="CTD" id="36384143"/>
<keyword evidence="3" id="KW-1185">Reference proteome</keyword>
<dbReference type="Proteomes" id="UP000035682">
    <property type="component" value="Unplaced"/>
</dbReference>
<sequence length="226" mass="25372">MKLLIIISILFGVFVNYSIQLNVPTKTSITSECSNCLILTKILFLKNDIKLPIKKDFCTSTNICPNISINDCQIVEALKNNNDIVNVKIRSKKVLEEYLDTSIELCKENPNINIFKFNKFDTSNTTTPSYGLCVKCELLSTVLKIFNDALFGGPIENAIRNAFYKVCTQLGAFIESFCEFLFSDNGVDVLFQALRDSLGSFYQIIGVQDMGCPKFNDLESTCFSPL</sequence>
<feature type="signal peptide" evidence="1">
    <location>
        <begin position="1"/>
        <end position="20"/>
    </location>
</feature>
<dbReference type="AlphaFoldDB" id="A0A090KTZ9"/>
<dbReference type="OMA" id="QFMNNGI"/>